<keyword evidence="4" id="KW-0521">NADP</keyword>
<evidence type="ECO:0000313" key="7">
    <source>
        <dbReference type="Proteomes" id="UP000011991"/>
    </source>
</evidence>
<evidence type="ECO:0000256" key="5">
    <source>
        <dbReference type="ARBA" id="ARBA00023027"/>
    </source>
</evidence>
<organism evidence="6 7">
    <name type="scientific">Rhodopirellula maiorica SM1</name>
    <dbReference type="NCBI Taxonomy" id="1265738"/>
    <lineage>
        <taxon>Bacteria</taxon>
        <taxon>Pseudomonadati</taxon>
        <taxon>Planctomycetota</taxon>
        <taxon>Planctomycetia</taxon>
        <taxon>Pirellulales</taxon>
        <taxon>Pirellulaceae</taxon>
        <taxon>Novipirellula</taxon>
    </lineage>
</organism>
<comment type="caution">
    <text evidence="6">The sequence shown here is derived from an EMBL/GenBank/DDBJ whole genome shotgun (WGS) entry which is preliminary data.</text>
</comment>
<dbReference type="AlphaFoldDB" id="M5RJF5"/>
<name>M5RJF5_9BACT</name>
<dbReference type="InterPro" id="IPR036188">
    <property type="entry name" value="FAD/NAD-bd_sf"/>
</dbReference>
<keyword evidence="7" id="KW-1185">Reference proteome</keyword>
<evidence type="ECO:0000256" key="4">
    <source>
        <dbReference type="ARBA" id="ARBA00022857"/>
    </source>
</evidence>
<sequence>MRSRTLGTSNVALLSRFDIGGIMKNEWDIIVIGSGMGGMVTAAALSRLGHKVLMLEQYDKLGGQTHSFSREGFSWDAGLHYLGGFGPDESEKAMLDWLCDSPIELAPIGVVYDTLHIGDATPLKLSRPASAQRLDLKERFPDETEAIDKWFDAIIDGRDALYTVGQMRSIPSIFGSAVKWWRGKKCWRFCERTTAEVVNQITGNAELAKVLMAQWGDFGGRPTTASFAIHAAVMNSYLVAGAYYPVGGAGSIGEHLLPTIRNNGGETRAGVEVTSLIMENGVATGVETTDGEKIFAKRIVSNIGARETVDRLLPDGHGRDDWVNEIRSIGPNICHYSLFLGFEGDVEAAGMTKSNHWLYPTGEVDVLWMDAPDNSPPAMFASFASLKDPAHDPGPKKKYAGELIAWSDWSTVEKWAEPTGGERGDDYPSFKQQIEKVLLAQFAKYFPRLAELIVFHELSTPLATASITGHRMGSFYGLDMTPHRITTDALRMKTPIDGLYLTGQDVLSPGIPGAFWGGFLCACSIDPKVFMHMNG</sequence>
<keyword evidence="1" id="KW-0285">Flavoprotein</keyword>
<dbReference type="PANTHER" id="PTHR46091">
    <property type="entry name" value="BLR7054 PROTEIN"/>
    <property type="match status" value="1"/>
</dbReference>
<accession>M5RJF5</accession>
<dbReference type="Proteomes" id="UP000011991">
    <property type="component" value="Unassembled WGS sequence"/>
</dbReference>
<protein>
    <submittedName>
        <fullName evidence="6">All-trans-13,14-dihydroretinol saturase</fullName>
    </submittedName>
</protein>
<evidence type="ECO:0000313" key="6">
    <source>
        <dbReference type="EMBL" id="EMI19306.1"/>
    </source>
</evidence>
<evidence type="ECO:0000256" key="3">
    <source>
        <dbReference type="ARBA" id="ARBA00022827"/>
    </source>
</evidence>
<gene>
    <name evidence="6" type="ORF">RMSM_03764</name>
</gene>
<proteinExistence type="predicted"/>
<dbReference type="EMBL" id="ANOG01000540">
    <property type="protein sequence ID" value="EMI19306.1"/>
    <property type="molecule type" value="Genomic_DNA"/>
</dbReference>
<reference evidence="6 7" key="1">
    <citation type="journal article" date="2013" name="Mar. Genomics">
        <title>Expression of sulfatases in Rhodopirellula baltica and the diversity of sulfatases in the genus Rhodopirellula.</title>
        <authorList>
            <person name="Wegner C.E."/>
            <person name="Richter-Heitmann T."/>
            <person name="Klindworth A."/>
            <person name="Klockow C."/>
            <person name="Richter M."/>
            <person name="Achstetter T."/>
            <person name="Glockner F.O."/>
            <person name="Harder J."/>
        </authorList>
    </citation>
    <scope>NUCLEOTIDE SEQUENCE [LARGE SCALE GENOMIC DNA]</scope>
    <source>
        <strain evidence="6 7">SM1</strain>
    </source>
</reference>
<keyword evidence="5" id="KW-0520">NAD</keyword>
<dbReference type="PATRIC" id="fig|1265738.3.peg.3768"/>
<dbReference type="InterPro" id="IPR052206">
    <property type="entry name" value="Retinol_saturase"/>
</dbReference>
<evidence type="ECO:0000256" key="1">
    <source>
        <dbReference type="ARBA" id="ARBA00022630"/>
    </source>
</evidence>
<dbReference type="Gene3D" id="3.50.50.60">
    <property type="entry name" value="FAD/NAD(P)-binding domain"/>
    <property type="match status" value="2"/>
</dbReference>
<keyword evidence="3" id="KW-0274">FAD</keyword>
<dbReference type="PANTHER" id="PTHR46091:SF3">
    <property type="entry name" value="AMINE OXIDASE DOMAIN-CONTAINING PROTEIN"/>
    <property type="match status" value="1"/>
</dbReference>
<keyword evidence="2" id="KW-0732">Signal</keyword>
<dbReference type="SUPFAM" id="SSF51905">
    <property type="entry name" value="FAD/NAD(P)-binding domain"/>
    <property type="match status" value="1"/>
</dbReference>
<evidence type="ECO:0000256" key="2">
    <source>
        <dbReference type="ARBA" id="ARBA00022729"/>
    </source>
</evidence>
<dbReference type="Pfam" id="PF13450">
    <property type="entry name" value="NAD_binding_8"/>
    <property type="match status" value="1"/>
</dbReference>